<dbReference type="GO" id="GO:0016020">
    <property type="term" value="C:membrane"/>
    <property type="evidence" value="ECO:0007669"/>
    <property type="project" value="UniProtKB-SubCell"/>
</dbReference>
<accession>A0A3Q1FIA5</accession>
<reference evidence="8" key="1">
    <citation type="submission" date="2025-08" db="UniProtKB">
        <authorList>
            <consortium name="Ensembl"/>
        </authorList>
    </citation>
    <scope>IDENTIFICATION</scope>
</reference>
<dbReference type="Proteomes" id="UP000257200">
    <property type="component" value="Unplaced"/>
</dbReference>
<dbReference type="PANTHER" id="PTHR19256">
    <property type="entry name" value="T-CELL RECEPTOR GAMMA CHAIN"/>
    <property type="match status" value="1"/>
</dbReference>
<dbReference type="InterPro" id="IPR013783">
    <property type="entry name" value="Ig-like_fold"/>
</dbReference>
<dbReference type="Gene3D" id="2.60.40.10">
    <property type="entry name" value="Immunoglobulins"/>
    <property type="match status" value="1"/>
</dbReference>
<evidence type="ECO:0000256" key="2">
    <source>
        <dbReference type="ARBA" id="ARBA00022692"/>
    </source>
</evidence>
<feature type="domain" description="Immunoglobulin" evidence="7">
    <location>
        <begin position="24"/>
        <end position="119"/>
    </location>
</feature>
<dbReference type="GeneTree" id="ENSGT00940000163891"/>
<name>A0A3Q1FIA5_9TELE</name>
<protein>
    <recommendedName>
        <fullName evidence="7">Immunoglobulin domain-containing protein</fullName>
    </recommendedName>
</protein>
<sequence length="210" mass="22986">MQYVGYVWPWFVFHFGVTVVIQKPPVVTVRTGESVTMECNSAVDGPRIYKQIPRGVPQFVLNFYHSFSAPKYGSGFSSPKFTASHQSNSDYRWSINDVEVGDSAVYYCATWDRTKLTVTSNLRPPVLTVFPPSSVELQSNKATLVCLSSQSGAALSVTAPRLQSMLAVSPVLTVIIGGFSKSHIKSASLHVRAVMRVQTVTSMLSVCNGK</sequence>
<keyword evidence="9" id="KW-1185">Reference proteome</keyword>
<dbReference type="CDD" id="cd00099">
    <property type="entry name" value="IgV"/>
    <property type="match status" value="1"/>
</dbReference>
<reference evidence="8" key="2">
    <citation type="submission" date="2025-09" db="UniProtKB">
        <authorList>
            <consortium name="Ensembl"/>
        </authorList>
    </citation>
    <scope>IDENTIFICATION</scope>
</reference>
<dbReference type="SMART" id="SM00409">
    <property type="entry name" value="IG"/>
    <property type="match status" value="1"/>
</dbReference>
<evidence type="ECO:0000256" key="3">
    <source>
        <dbReference type="ARBA" id="ARBA00022989"/>
    </source>
</evidence>
<evidence type="ECO:0000256" key="6">
    <source>
        <dbReference type="ARBA" id="ARBA00023319"/>
    </source>
</evidence>
<keyword evidence="3" id="KW-1133">Transmembrane helix</keyword>
<keyword evidence="5" id="KW-0675">Receptor</keyword>
<organism evidence="8 9">
    <name type="scientific">Acanthochromis polyacanthus</name>
    <name type="common">spiny chromis</name>
    <dbReference type="NCBI Taxonomy" id="80966"/>
    <lineage>
        <taxon>Eukaryota</taxon>
        <taxon>Metazoa</taxon>
        <taxon>Chordata</taxon>
        <taxon>Craniata</taxon>
        <taxon>Vertebrata</taxon>
        <taxon>Euteleostomi</taxon>
        <taxon>Actinopterygii</taxon>
        <taxon>Neopterygii</taxon>
        <taxon>Teleostei</taxon>
        <taxon>Neoteleostei</taxon>
        <taxon>Acanthomorphata</taxon>
        <taxon>Ovalentaria</taxon>
        <taxon>Pomacentridae</taxon>
        <taxon>Acanthochromis</taxon>
    </lineage>
</organism>
<evidence type="ECO:0000313" key="9">
    <source>
        <dbReference type="Proteomes" id="UP000257200"/>
    </source>
</evidence>
<dbReference type="PANTHER" id="PTHR19256:SF65">
    <property type="entry name" value="T CELL RECEPTOR GAMMA CONSTANT 1-RELATED"/>
    <property type="match status" value="1"/>
</dbReference>
<dbReference type="SUPFAM" id="SSF48726">
    <property type="entry name" value="Immunoglobulin"/>
    <property type="match status" value="1"/>
</dbReference>
<evidence type="ECO:0000256" key="4">
    <source>
        <dbReference type="ARBA" id="ARBA00023136"/>
    </source>
</evidence>
<dbReference type="InterPro" id="IPR013106">
    <property type="entry name" value="Ig_V-set"/>
</dbReference>
<evidence type="ECO:0000256" key="1">
    <source>
        <dbReference type="ARBA" id="ARBA00004370"/>
    </source>
</evidence>
<dbReference type="AlphaFoldDB" id="A0A3Q1FIA5"/>
<comment type="subcellular location">
    <subcellularLocation>
        <location evidence="1">Membrane</location>
    </subcellularLocation>
</comment>
<dbReference type="InterPro" id="IPR051117">
    <property type="entry name" value="TRG_var/const_region"/>
</dbReference>
<evidence type="ECO:0000313" key="8">
    <source>
        <dbReference type="Ensembl" id="ENSAPOP00000016848.1"/>
    </source>
</evidence>
<dbReference type="InParanoid" id="A0A3Q1FIA5"/>
<dbReference type="Ensembl" id="ENSAPOT00000025944.1">
    <property type="protein sequence ID" value="ENSAPOP00000016848.1"/>
    <property type="gene ID" value="ENSAPOG00000020018.1"/>
</dbReference>
<evidence type="ECO:0000256" key="5">
    <source>
        <dbReference type="ARBA" id="ARBA00023170"/>
    </source>
</evidence>
<keyword evidence="6" id="KW-0393">Immunoglobulin domain</keyword>
<dbReference type="Pfam" id="PF07686">
    <property type="entry name" value="V-set"/>
    <property type="match status" value="1"/>
</dbReference>
<evidence type="ECO:0000259" key="7">
    <source>
        <dbReference type="SMART" id="SM00409"/>
    </source>
</evidence>
<proteinExistence type="predicted"/>
<dbReference type="STRING" id="80966.ENSAPOP00000016848"/>
<keyword evidence="2" id="KW-0812">Transmembrane</keyword>
<keyword evidence="4" id="KW-0472">Membrane</keyword>
<dbReference type="InterPro" id="IPR036179">
    <property type="entry name" value="Ig-like_dom_sf"/>
</dbReference>
<dbReference type="InterPro" id="IPR003599">
    <property type="entry name" value="Ig_sub"/>
</dbReference>